<dbReference type="GO" id="GO:0003684">
    <property type="term" value="F:damaged DNA binding"/>
    <property type="evidence" value="ECO:0007669"/>
    <property type="project" value="InterPro"/>
</dbReference>
<keyword evidence="7" id="KW-0456">Lyase</keyword>
<feature type="compositionally biased region" description="Basic and acidic residues" evidence="10">
    <location>
        <begin position="369"/>
        <end position="384"/>
    </location>
</feature>
<evidence type="ECO:0000256" key="3">
    <source>
        <dbReference type="ARBA" id="ARBA00022763"/>
    </source>
</evidence>
<dbReference type="GO" id="GO:0008534">
    <property type="term" value="F:oxidized purine nucleobase lesion DNA N-glycosylase activity"/>
    <property type="evidence" value="ECO:0007669"/>
    <property type="project" value="UniProtKB-EC"/>
</dbReference>
<evidence type="ECO:0000313" key="13">
    <source>
        <dbReference type="Proteomes" id="UP001174997"/>
    </source>
</evidence>
<evidence type="ECO:0000256" key="6">
    <source>
        <dbReference type="ARBA" id="ARBA00023204"/>
    </source>
</evidence>
<name>A0AA39ZAW9_9PEZI</name>
<dbReference type="InterPro" id="IPR035937">
    <property type="entry name" value="FPG_N"/>
</dbReference>
<dbReference type="AlphaFoldDB" id="A0AA39ZAW9"/>
<dbReference type="CDD" id="cd08972">
    <property type="entry name" value="PF_Nei_N"/>
    <property type="match status" value="1"/>
</dbReference>
<keyword evidence="5" id="KW-0238">DNA-binding</keyword>
<dbReference type="PANTHER" id="PTHR22993">
    <property type="entry name" value="FORMAMIDOPYRIMIDINE-DNA GLYCOSYLASE"/>
    <property type="match status" value="1"/>
</dbReference>
<dbReference type="GO" id="GO:0006284">
    <property type="term" value="P:base-excision repair"/>
    <property type="evidence" value="ECO:0007669"/>
    <property type="project" value="InterPro"/>
</dbReference>
<dbReference type="InterPro" id="IPR015886">
    <property type="entry name" value="H2TH_FPG"/>
</dbReference>
<comment type="similarity">
    <text evidence="2">Belongs to the FPG family.</text>
</comment>
<reference evidence="12" key="1">
    <citation type="submission" date="2023-06" db="EMBL/GenBank/DDBJ databases">
        <title>Genome-scale phylogeny and comparative genomics of the fungal order Sordariales.</title>
        <authorList>
            <consortium name="Lawrence Berkeley National Laboratory"/>
            <person name="Hensen N."/>
            <person name="Bonometti L."/>
            <person name="Westerberg I."/>
            <person name="Brannstrom I.O."/>
            <person name="Guillou S."/>
            <person name="Cros-Aarteil S."/>
            <person name="Calhoun S."/>
            <person name="Haridas S."/>
            <person name="Kuo A."/>
            <person name="Mondo S."/>
            <person name="Pangilinan J."/>
            <person name="Riley R."/>
            <person name="Labutti K."/>
            <person name="Andreopoulos B."/>
            <person name="Lipzen A."/>
            <person name="Chen C."/>
            <person name="Yanf M."/>
            <person name="Daum C."/>
            <person name="Ng V."/>
            <person name="Clum A."/>
            <person name="Steindorff A."/>
            <person name="Ohm R."/>
            <person name="Martin F."/>
            <person name="Silar P."/>
            <person name="Natvig D."/>
            <person name="Lalanne C."/>
            <person name="Gautier V."/>
            <person name="Ament-Velasquez S.L."/>
            <person name="Kruys A."/>
            <person name="Hutchinson M.I."/>
            <person name="Powell A.J."/>
            <person name="Barry K."/>
            <person name="Miller A.N."/>
            <person name="Grigoriev I.V."/>
            <person name="Debuchy R."/>
            <person name="Gladieux P."/>
            <person name="Thoren M.H."/>
            <person name="Johannesson H."/>
        </authorList>
    </citation>
    <scope>NUCLEOTIDE SEQUENCE</scope>
    <source>
        <strain evidence="12">CBS 307.81</strain>
    </source>
</reference>
<dbReference type="GO" id="GO:0003906">
    <property type="term" value="F:DNA-(apurinic or apyrimidinic site) endonuclease activity"/>
    <property type="evidence" value="ECO:0007669"/>
    <property type="project" value="InterPro"/>
</dbReference>
<feature type="domain" description="Formamidopyrimidine-DNA glycosylase catalytic" evidence="11">
    <location>
        <begin position="2"/>
        <end position="133"/>
    </location>
</feature>
<keyword evidence="8" id="KW-0511">Multifunctional enzyme</keyword>
<comment type="caution">
    <text evidence="12">The sequence shown here is derived from an EMBL/GenBank/DDBJ whole genome shotgun (WGS) entry which is preliminary data.</text>
</comment>
<organism evidence="12 13">
    <name type="scientific">Cercophora samala</name>
    <dbReference type="NCBI Taxonomy" id="330535"/>
    <lineage>
        <taxon>Eukaryota</taxon>
        <taxon>Fungi</taxon>
        <taxon>Dikarya</taxon>
        <taxon>Ascomycota</taxon>
        <taxon>Pezizomycotina</taxon>
        <taxon>Sordariomycetes</taxon>
        <taxon>Sordariomycetidae</taxon>
        <taxon>Sordariales</taxon>
        <taxon>Lasiosphaeriaceae</taxon>
        <taxon>Cercophora</taxon>
    </lineage>
</organism>
<dbReference type="Pfam" id="PF06831">
    <property type="entry name" value="H2TH"/>
    <property type="match status" value="1"/>
</dbReference>
<comment type="catalytic activity">
    <reaction evidence="1">
        <text>Hydrolysis of DNA containing ring-opened 7-methylguanine residues, releasing 2,6-diamino-4-hydroxy-5-(N-methyl)formamidopyrimidine.</text>
        <dbReference type="EC" id="3.2.2.23"/>
    </reaction>
</comment>
<dbReference type="Proteomes" id="UP001174997">
    <property type="component" value="Unassembled WGS sequence"/>
</dbReference>
<dbReference type="Pfam" id="PF01149">
    <property type="entry name" value="Fapy_DNA_glyco"/>
    <property type="match status" value="1"/>
</dbReference>
<sequence length="384" mass="42616">MPEIGEVARVVHFLRKHLVGKTIQRASAIDDEKVFEKSTGAQVAAALTGRKVISAGSQGKVFWIILDRAPHLVMHLMMTGWVEIRGEHTSYSSLYRDTDTVSQAWPPRFTKFSLTTSSNPPVEVAFTDQRRLARVRLVDCPANAIKQHSPLKENGPDPVSDTDLFTLPYFLSVCRKRKVALKTLLLNQKVISGIGNWVCDEVLFQSRLHPQQLCQSLTDHQIKSLFEVIRYVCQTAVDNLADYNKFPSDWLFKYRWGKGTAVKTLPNGEPLAWIEAGGRTTCYAPRLQVKTVDGIPQAEAVAGTQPVNKRKRKAEEEEEEPKPKAKRGRVAAVKGGAAPKPSTKGRGKAATKKKAEEGSSVDNPVSVDSKSDTPRRSDRLLGIH</sequence>
<dbReference type="FunFam" id="1.10.8.50:FF:000009">
    <property type="entry name" value="Formamidopyrimidine-DNA glycosylase"/>
    <property type="match status" value="1"/>
</dbReference>
<evidence type="ECO:0000313" key="12">
    <source>
        <dbReference type="EMBL" id="KAK0667518.1"/>
    </source>
</evidence>
<evidence type="ECO:0000256" key="1">
    <source>
        <dbReference type="ARBA" id="ARBA00001668"/>
    </source>
</evidence>
<dbReference type="SMART" id="SM00898">
    <property type="entry name" value="Fapy_DNA_glyco"/>
    <property type="match status" value="1"/>
</dbReference>
<evidence type="ECO:0000259" key="11">
    <source>
        <dbReference type="PROSITE" id="PS51068"/>
    </source>
</evidence>
<feature type="region of interest" description="Disordered" evidence="10">
    <location>
        <begin position="298"/>
        <end position="384"/>
    </location>
</feature>
<dbReference type="SUPFAM" id="SSF46946">
    <property type="entry name" value="S13-like H2TH domain"/>
    <property type="match status" value="1"/>
</dbReference>
<evidence type="ECO:0000256" key="4">
    <source>
        <dbReference type="ARBA" id="ARBA00022801"/>
    </source>
</evidence>
<keyword evidence="3" id="KW-0227">DNA damage</keyword>
<dbReference type="SMART" id="SM01232">
    <property type="entry name" value="H2TH"/>
    <property type="match status" value="1"/>
</dbReference>
<keyword evidence="13" id="KW-1185">Reference proteome</keyword>
<dbReference type="PROSITE" id="PS51068">
    <property type="entry name" value="FPG_CAT"/>
    <property type="match status" value="1"/>
</dbReference>
<gene>
    <name evidence="12" type="ORF">QBC41DRAFT_374600</name>
</gene>
<evidence type="ECO:0000256" key="5">
    <source>
        <dbReference type="ARBA" id="ARBA00023125"/>
    </source>
</evidence>
<dbReference type="InterPro" id="IPR010979">
    <property type="entry name" value="Ribosomal_uS13-like_H2TH"/>
</dbReference>
<dbReference type="EMBL" id="JAULSY010000070">
    <property type="protein sequence ID" value="KAK0667518.1"/>
    <property type="molecule type" value="Genomic_DNA"/>
</dbReference>
<feature type="compositionally biased region" description="Low complexity" evidence="10">
    <location>
        <begin position="330"/>
        <end position="342"/>
    </location>
</feature>
<dbReference type="Gene3D" id="1.10.8.50">
    <property type="match status" value="1"/>
</dbReference>
<evidence type="ECO:0000256" key="8">
    <source>
        <dbReference type="ARBA" id="ARBA00023268"/>
    </source>
</evidence>
<evidence type="ECO:0000256" key="9">
    <source>
        <dbReference type="ARBA" id="ARBA00023295"/>
    </source>
</evidence>
<proteinExistence type="inferred from homology"/>
<keyword evidence="4" id="KW-0378">Hydrolase</keyword>
<keyword evidence="6" id="KW-0234">DNA repair</keyword>
<evidence type="ECO:0000256" key="2">
    <source>
        <dbReference type="ARBA" id="ARBA00009409"/>
    </source>
</evidence>
<dbReference type="SUPFAM" id="SSF81624">
    <property type="entry name" value="N-terminal domain of MutM-like DNA repair proteins"/>
    <property type="match status" value="1"/>
</dbReference>
<dbReference type="Gene3D" id="3.20.190.10">
    <property type="entry name" value="MutM-like, N-terminal"/>
    <property type="match status" value="1"/>
</dbReference>
<dbReference type="InterPro" id="IPR012319">
    <property type="entry name" value="FPG_cat"/>
</dbReference>
<dbReference type="GO" id="GO:0008270">
    <property type="term" value="F:zinc ion binding"/>
    <property type="evidence" value="ECO:0007669"/>
    <property type="project" value="InterPro"/>
</dbReference>
<evidence type="ECO:0000256" key="7">
    <source>
        <dbReference type="ARBA" id="ARBA00023239"/>
    </source>
</evidence>
<accession>A0AA39ZAW9</accession>
<protein>
    <submittedName>
        <fullName evidence="12">Formamidopyrimidine-DNA glycosylase</fullName>
    </submittedName>
</protein>
<dbReference type="GO" id="GO:0016829">
    <property type="term" value="F:lyase activity"/>
    <property type="evidence" value="ECO:0007669"/>
    <property type="project" value="UniProtKB-KW"/>
</dbReference>
<feature type="compositionally biased region" description="Basic residues" evidence="10">
    <location>
        <begin position="343"/>
        <end position="352"/>
    </location>
</feature>
<dbReference type="GO" id="GO:0005634">
    <property type="term" value="C:nucleus"/>
    <property type="evidence" value="ECO:0007669"/>
    <property type="project" value="TreeGrafter"/>
</dbReference>
<evidence type="ECO:0000256" key="10">
    <source>
        <dbReference type="SAM" id="MobiDB-lite"/>
    </source>
</evidence>
<dbReference type="PANTHER" id="PTHR22993:SF9">
    <property type="entry name" value="FORMAMIDOPYRIMIDINE-DNA GLYCOSYLASE"/>
    <property type="match status" value="1"/>
</dbReference>
<keyword evidence="9" id="KW-0326">Glycosidase</keyword>